<name>A0A165GLQ1_EXIGL</name>
<gene>
    <name evidence="1" type="ORF">EXIGLDRAFT_720091</name>
</gene>
<reference evidence="1 2" key="1">
    <citation type="journal article" date="2016" name="Mol. Biol. Evol.">
        <title>Comparative Genomics of Early-Diverging Mushroom-Forming Fungi Provides Insights into the Origins of Lignocellulose Decay Capabilities.</title>
        <authorList>
            <person name="Nagy L.G."/>
            <person name="Riley R."/>
            <person name="Tritt A."/>
            <person name="Adam C."/>
            <person name="Daum C."/>
            <person name="Floudas D."/>
            <person name="Sun H."/>
            <person name="Yadav J.S."/>
            <person name="Pangilinan J."/>
            <person name="Larsson K.H."/>
            <person name="Matsuura K."/>
            <person name="Barry K."/>
            <person name="Labutti K."/>
            <person name="Kuo R."/>
            <person name="Ohm R.A."/>
            <person name="Bhattacharya S.S."/>
            <person name="Shirouzu T."/>
            <person name="Yoshinaga Y."/>
            <person name="Martin F.M."/>
            <person name="Grigoriev I.V."/>
            <person name="Hibbett D.S."/>
        </authorList>
    </citation>
    <scope>NUCLEOTIDE SEQUENCE [LARGE SCALE GENOMIC DNA]</scope>
    <source>
        <strain evidence="1 2">HHB12029</strain>
    </source>
</reference>
<evidence type="ECO:0000313" key="1">
    <source>
        <dbReference type="EMBL" id="KZV90707.1"/>
    </source>
</evidence>
<accession>A0A165GLQ1</accession>
<dbReference type="EMBL" id="KV426042">
    <property type="protein sequence ID" value="KZV90707.1"/>
    <property type="molecule type" value="Genomic_DNA"/>
</dbReference>
<evidence type="ECO:0000313" key="2">
    <source>
        <dbReference type="Proteomes" id="UP000077266"/>
    </source>
</evidence>
<proteinExistence type="predicted"/>
<protein>
    <submittedName>
        <fullName evidence="1">Uncharacterized protein</fullName>
    </submittedName>
</protein>
<dbReference type="InParanoid" id="A0A165GLQ1"/>
<sequence length="111" mass="12141">MAGLRDTDRAPALRTTTRRKRASRFTLLARAQRFPSCIRHIEHTFIAAGLIRCIVIVSLILLDLTHSHPDCCPPAPEYLHPSAALLCSPLCTPKFCAAHVPARKSSSTALA</sequence>
<dbReference type="Proteomes" id="UP000077266">
    <property type="component" value="Unassembled WGS sequence"/>
</dbReference>
<dbReference type="AlphaFoldDB" id="A0A165GLQ1"/>
<organism evidence="1 2">
    <name type="scientific">Exidia glandulosa HHB12029</name>
    <dbReference type="NCBI Taxonomy" id="1314781"/>
    <lineage>
        <taxon>Eukaryota</taxon>
        <taxon>Fungi</taxon>
        <taxon>Dikarya</taxon>
        <taxon>Basidiomycota</taxon>
        <taxon>Agaricomycotina</taxon>
        <taxon>Agaricomycetes</taxon>
        <taxon>Auriculariales</taxon>
        <taxon>Exidiaceae</taxon>
        <taxon>Exidia</taxon>
    </lineage>
</organism>
<keyword evidence="2" id="KW-1185">Reference proteome</keyword>